<evidence type="ECO:0000256" key="1">
    <source>
        <dbReference type="ARBA" id="ARBA00006235"/>
    </source>
</evidence>
<dbReference type="Proteomes" id="UP000308267">
    <property type="component" value="Unassembled WGS sequence"/>
</dbReference>
<evidence type="ECO:0000313" key="4">
    <source>
        <dbReference type="EMBL" id="TGZ56598.1"/>
    </source>
</evidence>
<accession>A0A4S2L7R2</accession>
<dbReference type="PANTHER" id="PTHR10760:SF2">
    <property type="entry name" value="LD13476P-RELATED"/>
    <property type="match status" value="1"/>
</dbReference>
<comment type="similarity">
    <text evidence="1">Belongs to the ClpA/ClpB family. Torsin subfamily.</text>
</comment>
<dbReference type="InterPro" id="IPR010448">
    <property type="entry name" value="Torsin"/>
</dbReference>
<protein>
    <recommendedName>
        <fullName evidence="3">Torsin-1A C-terminal domain-containing protein</fullName>
    </recommendedName>
</protein>
<keyword evidence="2" id="KW-0732">Signal</keyword>
<reference evidence="4 5" key="1">
    <citation type="journal article" date="2019" name="BMC Genomics">
        <title>New insights from Opisthorchis felineus genome: update on genomics of the epidemiologically important liver flukes.</title>
        <authorList>
            <person name="Ershov N.I."/>
            <person name="Mordvinov V.A."/>
            <person name="Prokhortchouk E.B."/>
            <person name="Pakharukova M.Y."/>
            <person name="Gunbin K.V."/>
            <person name="Ustyantsev K."/>
            <person name="Genaev M.A."/>
            <person name="Blinov A.G."/>
            <person name="Mazur A."/>
            <person name="Boulygina E."/>
            <person name="Tsygankova S."/>
            <person name="Khrameeva E."/>
            <person name="Chekanov N."/>
            <person name="Fan G."/>
            <person name="Xiao A."/>
            <person name="Zhang H."/>
            <person name="Xu X."/>
            <person name="Yang H."/>
            <person name="Solovyev V."/>
            <person name="Lee S.M."/>
            <person name="Liu X."/>
            <person name="Afonnikov D.A."/>
            <person name="Skryabin K.G."/>
        </authorList>
    </citation>
    <scope>NUCLEOTIDE SEQUENCE [LARGE SCALE GENOMIC DNA]</scope>
    <source>
        <strain evidence="4">AK-0245</strain>
        <tissue evidence="4">Whole organism</tissue>
    </source>
</reference>
<evidence type="ECO:0000259" key="3">
    <source>
        <dbReference type="Pfam" id="PF21376"/>
    </source>
</evidence>
<dbReference type="Pfam" id="PF21376">
    <property type="entry name" value="TOR1A_C"/>
    <property type="match status" value="1"/>
</dbReference>
<dbReference type="GO" id="GO:0016887">
    <property type="term" value="F:ATP hydrolysis activity"/>
    <property type="evidence" value="ECO:0007669"/>
    <property type="project" value="InterPro"/>
</dbReference>
<dbReference type="GO" id="GO:0012505">
    <property type="term" value="C:endomembrane system"/>
    <property type="evidence" value="ECO:0007669"/>
    <property type="project" value="UniProtKB-ARBA"/>
</dbReference>
<gene>
    <name evidence="4" type="ORF">CRM22_010124</name>
</gene>
<dbReference type="PRINTS" id="PR00300">
    <property type="entry name" value="CLPPROTEASEA"/>
</dbReference>
<dbReference type="SUPFAM" id="SSF52540">
    <property type="entry name" value="P-loop containing nucleoside triphosphate hydrolases"/>
    <property type="match status" value="1"/>
</dbReference>
<comment type="caution">
    <text evidence="4">The sequence shown here is derived from an EMBL/GenBank/DDBJ whole genome shotgun (WGS) entry which is preliminary data.</text>
</comment>
<dbReference type="InterPro" id="IPR001270">
    <property type="entry name" value="ClpA/B"/>
</dbReference>
<evidence type="ECO:0000313" key="5">
    <source>
        <dbReference type="Proteomes" id="UP000308267"/>
    </source>
</evidence>
<dbReference type="InterPro" id="IPR027417">
    <property type="entry name" value="P-loop_NTPase"/>
</dbReference>
<dbReference type="Gene3D" id="3.40.50.300">
    <property type="entry name" value="P-loop containing nucleotide triphosphate hydrolases"/>
    <property type="match status" value="1"/>
</dbReference>
<dbReference type="PANTHER" id="PTHR10760">
    <property type="entry name" value="TORSIN"/>
    <property type="match status" value="1"/>
</dbReference>
<evidence type="ECO:0000256" key="2">
    <source>
        <dbReference type="SAM" id="SignalP"/>
    </source>
</evidence>
<dbReference type="STRING" id="147828.A0A4S2L7R2"/>
<sequence length="332" mass="37938">MPSSTFLLLVVLSLVTNISAFPFVALVPVSGLLAAFLARDGIECLLRECCSQGVWFNQTGLKHVLTHHLHGQHIVTERVFHHLSAHMLDRNPPKALALSFHGYTGVGKNFVSNLIASHVFKQGTKSRFFHFYDSTIHFAHRQKVHEYKMKLHRELREAVSACPYSVFVFDEMHNMPSGLLDVLAPLLDFHESIDGVDFRRSIFLFLSNAGGNSINRRLYDHLKDGKKREDLLYTDMDRIITKSAFNDDGGLRYSELIQKHLITAMVPFLPLQAEHVRLCIRDVTVQRQVPLTDDLVNFVLDELEWSPENTQLFSVSGCKRVYEKVAFYLQQT</sequence>
<dbReference type="OrthoDB" id="19623at2759"/>
<proteinExistence type="inferred from homology"/>
<feature type="signal peptide" evidence="2">
    <location>
        <begin position="1"/>
        <end position="20"/>
    </location>
</feature>
<keyword evidence="5" id="KW-1185">Reference proteome</keyword>
<dbReference type="InterPro" id="IPR049337">
    <property type="entry name" value="TOR1A_C"/>
</dbReference>
<dbReference type="AlphaFoldDB" id="A0A4S2L7R2"/>
<dbReference type="GO" id="GO:0005524">
    <property type="term" value="F:ATP binding"/>
    <property type="evidence" value="ECO:0007669"/>
    <property type="project" value="InterPro"/>
</dbReference>
<dbReference type="EMBL" id="SJOL01009637">
    <property type="protein sequence ID" value="TGZ56598.1"/>
    <property type="molecule type" value="Genomic_DNA"/>
</dbReference>
<dbReference type="GO" id="GO:0071218">
    <property type="term" value="P:cellular response to misfolded protein"/>
    <property type="evidence" value="ECO:0007669"/>
    <property type="project" value="TreeGrafter"/>
</dbReference>
<feature type="chain" id="PRO_5021021188" description="Torsin-1A C-terminal domain-containing protein" evidence="2">
    <location>
        <begin position="21"/>
        <end position="332"/>
    </location>
</feature>
<dbReference type="Pfam" id="PF06309">
    <property type="entry name" value="Torsin"/>
    <property type="match status" value="1"/>
</dbReference>
<organism evidence="4 5">
    <name type="scientific">Opisthorchis felineus</name>
    <dbReference type="NCBI Taxonomy" id="147828"/>
    <lineage>
        <taxon>Eukaryota</taxon>
        <taxon>Metazoa</taxon>
        <taxon>Spiralia</taxon>
        <taxon>Lophotrochozoa</taxon>
        <taxon>Platyhelminthes</taxon>
        <taxon>Trematoda</taxon>
        <taxon>Digenea</taxon>
        <taxon>Opisthorchiida</taxon>
        <taxon>Opisthorchiata</taxon>
        <taxon>Opisthorchiidae</taxon>
        <taxon>Opisthorchis</taxon>
    </lineage>
</organism>
<feature type="domain" description="Torsin-1A C-terminal" evidence="3">
    <location>
        <begin position="274"/>
        <end position="328"/>
    </location>
</feature>
<dbReference type="GO" id="GO:0005737">
    <property type="term" value="C:cytoplasm"/>
    <property type="evidence" value="ECO:0007669"/>
    <property type="project" value="UniProtKB-ARBA"/>
</dbReference>
<name>A0A4S2L7R2_OPIFE</name>